<dbReference type="InterPro" id="IPR018280">
    <property type="entry name" value="Ribosomal_uS3_CS"/>
</dbReference>
<dbReference type="GO" id="GO:0003735">
    <property type="term" value="F:structural constituent of ribosome"/>
    <property type="evidence" value="ECO:0007669"/>
    <property type="project" value="InterPro"/>
</dbReference>
<dbReference type="InterPro" id="IPR057258">
    <property type="entry name" value="Ribosomal_uS3"/>
</dbReference>
<dbReference type="GO" id="GO:0022627">
    <property type="term" value="C:cytosolic small ribosomal subunit"/>
    <property type="evidence" value="ECO:0007669"/>
    <property type="project" value="TreeGrafter"/>
</dbReference>
<evidence type="ECO:0000256" key="5">
    <source>
        <dbReference type="HAMAP-Rule" id="MF_01309"/>
    </source>
</evidence>
<evidence type="ECO:0000256" key="1">
    <source>
        <dbReference type="ARBA" id="ARBA00010761"/>
    </source>
</evidence>
<reference evidence="8" key="1">
    <citation type="journal article" date="2007" name="Int. J. Syst. Evol. Microbiol.">
        <title>Ribosomal protein gene-based phylogeny for finer differentiation and classification of phytoplasmas.</title>
        <authorList>
            <person name="Martini M."/>
            <person name="Lee I.M."/>
            <person name="Bottner K.D."/>
            <person name="Zhao Y."/>
            <person name="Botti S."/>
            <person name="Bertaccini A."/>
            <person name="Harrison N.A."/>
            <person name="Carraro L."/>
            <person name="Marcone C."/>
            <person name="Khan A.J."/>
            <person name="Osler R."/>
        </authorList>
    </citation>
    <scope>NUCLEOTIDE SEQUENCE</scope>
    <source>
        <strain evidence="8">LYmex</strain>
    </source>
</reference>
<gene>
    <name evidence="8" type="primary">rps3</name>
    <name evidence="5" type="synonym">rpsC</name>
</gene>
<dbReference type="Gene3D" id="3.30.300.20">
    <property type="match status" value="1"/>
</dbReference>
<dbReference type="Pfam" id="PF00189">
    <property type="entry name" value="Ribosomal_S3_C"/>
    <property type="match status" value="1"/>
</dbReference>
<sequence length="230" mass="26134">MGQKSNPIGLRLGINKNWESQWYAEYKQVPFFVIEDFRIRKLINNFYSKGIISNIVIKRLKKSNIDNIEIDLYTSKIGIVQSAEKKEKNSLIKKLEQLIKKKFNVNFFEVKSSDKIAILVAQNIALQLEKRAFFRSVQKIFSKKVLKSGAKGVKIIISGRLVGAEIARRESISLGLVPLNTLKCDIDYGFSEAHTTFGVLGVQVLINNGNKKTSILKINDNKKTDLENKN</sequence>
<feature type="domain" description="Small ribosomal subunit protein uS3 C-terminal" evidence="7">
    <location>
        <begin position="124"/>
        <end position="206"/>
    </location>
</feature>
<dbReference type="SUPFAM" id="SSF54814">
    <property type="entry name" value="Prokaryotic type KH domain (KH-domain type II)"/>
    <property type="match status" value="1"/>
</dbReference>
<dbReference type="NCBIfam" id="TIGR01009">
    <property type="entry name" value="rpsC_bact"/>
    <property type="match status" value="1"/>
</dbReference>
<dbReference type="EMBL" id="EF186804">
    <property type="protein sequence ID" value="ABN13137.1"/>
    <property type="molecule type" value="Genomic_DNA"/>
</dbReference>
<evidence type="ECO:0000256" key="4">
    <source>
        <dbReference type="ARBA" id="ARBA00023274"/>
    </source>
</evidence>
<comment type="similarity">
    <text evidence="1 5 6">Belongs to the universal ribosomal protein uS3 family.</text>
</comment>
<dbReference type="HAMAP" id="MF_01309_B">
    <property type="entry name" value="Ribosomal_uS3_B"/>
    <property type="match status" value="1"/>
</dbReference>
<dbReference type="GO" id="GO:0006412">
    <property type="term" value="P:translation"/>
    <property type="evidence" value="ECO:0007669"/>
    <property type="project" value="UniProtKB-UniRule"/>
</dbReference>
<dbReference type="InterPro" id="IPR009019">
    <property type="entry name" value="KH_sf_prok-type"/>
</dbReference>
<dbReference type="InterPro" id="IPR005704">
    <property type="entry name" value="Ribosomal_uS3_bac-typ"/>
</dbReference>
<comment type="subunit">
    <text evidence="5">Part of the 30S ribosomal subunit. Forms a tight complex with proteins S10 and S14.</text>
</comment>
<name>A3F220_9MOLU</name>
<dbReference type="InterPro" id="IPR036419">
    <property type="entry name" value="Ribosomal_S3_C_sf"/>
</dbReference>
<dbReference type="GO" id="GO:0003729">
    <property type="term" value="F:mRNA binding"/>
    <property type="evidence" value="ECO:0007669"/>
    <property type="project" value="UniProtKB-UniRule"/>
</dbReference>
<proteinExistence type="inferred from homology"/>
<evidence type="ECO:0000256" key="2">
    <source>
        <dbReference type="ARBA" id="ARBA00022884"/>
    </source>
</evidence>
<keyword evidence="2" id="KW-0694">RNA-binding</keyword>
<dbReference type="CDD" id="cd02412">
    <property type="entry name" value="KH-II_30S_S3"/>
    <property type="match status" value="1"/>
</dbReference>
<dbReference type="InterPro" id="IPR001351">
    <property type="entry name" value="Ribosomal_uS3_C"/>
</dbReference>
<dbReference type="AlphaFoldDB" id="A3F220"/>
<dbReference type="Gene3D" id="3.30.1140.32">
    <property type="entry name" value="Ribosomal protein S3, C-terminal domain"/>
    <property type="match status" value="1"/>
</dbReference>
<accession>A3F220</accession>
<dbReference type="SUPFAM" id="SSF54821">
    <property type="entry name" value="Ribosomal protein S3 C-terminal domain"/>
    <property type="match status" value="1"/>
</dbReference>
<evidence type="ECO:0000313" key="8">
    <source>
        <dbReference type="EMBL" id="ABN13137.1"/>
    </source>
</evidence>
<evidence type="ECO:0000256" key="3">
    <source>
        <dbReference type="ARBA" id="ARBA00022980"/>
    </source>
</evidence>
<dbReference type="PANTHER" id="PTHR11760:SF19">
    <property type="entry name" value="SMALL RIBOSOMAL SUBUNIT PROTEIN US3C"/>
    <property type="match status" value="1"/>
</dbReference>
<evidence type="ECO:0000256" key="6">
    <source>
        <dbReference type="RuleBase" id="RU003624"/>
    </source>
</evidence>
<dbReference type="PROSITE" id="PS00548">
    <property type="entry name" value="RIBOSOMAL_S3"/>
    <property type="match status" value="1"/>
</dbReference>
<protein>
    <recommendedName>
        <fullName evidence="5">Small ribosomal subunit protein uS3</fullName>
    </recommendedName>
</protein>
<organism evidence="8">
    <name type="scientific">Lethal yellowing phytoplasma</name>
    <dbReference type="NCBI Taxonomy" id="314317"/>
    <lineage>
        <taxon>Bacteria</taxon>
        <taxon>Bacillati</taxon>
        <taxon>Mycoplasmatota</taxon>
        <taxon>Mollicutes</taxon>
        <taxon>Acholeplasmatales</taxon>
        <taxon>Acholeplasmataceae</taxon>
        <taxon>Candidatus Phytoplasma</taxon>
        <taxon>16SrIV (Coconut lethal yellows group)</taxon>
    </lineage>
</organism>
<keyword evidence="3 5" id="KW-0689">Ribosomal protein</keyword>
<evidence type="ECO:0000259" key="7">
    <source>
        <dbReference type="Pfam" id="PF00189"/>
    </source>
</evidence>
<dbReference type="PANTHER" id="PTHR11760">
    <property type="entry name" value="30S/40S RIBOSOMAL PROTEIN S3"/>
    <property type="match status" value="1"/>
</dbReference>
<dbReference type="InterPro" id="IPR015946">
    <property type="entry name" value="KH_dom-like_a/b"/>
</dbReference>
<comment type="function">
    <text evidence="5">Binds the lower part of the 30S subunit head. Binds mRNA in the 70S ribosome, positioning it for translation.</text>
</comment>
<keyword evidence="4 5" id="KW-0687">Ribonucleoprotein</keyword>